<evidence type="ECO:0000313" key="1">
    <source>
        <dbReference type="EnsemblPlants" id="OGLUM12G10640.1"/>
    </source>
</evidence>
<reference evidence="1" key="2">
    <citation type="submission" date="2018-05" db="EMBL/GenBank/DDBJ databases">
        <title>OgluRS3 (Oryza glumaepatula Reference Sequence Version 3).</title>
        <authorList>
            <person name="Zhang J."/>
            <person name="Kudrna D."/>
            <person name="Lee S."/>
            <person name="Talag J."/>
            <person name="Welchert J."/>
            <person name="Wing R.A."/>
        </authorList>
    </citation>
    <scope>NUCLEOTIDE SEQUENCE [LARGE SCALE GENOMIC DNA]</scope>
</reference>
<proteinExistence type="predicted"/>
<evidence type="ECO:0000313" key="2">
    <source>
        <dbReference type="Proteomes" id="UP000026961"/>
    </source>
</evidence>
<dbReference type="Proteomes" id="UP000026961">
    <property type="component" value="Chromosome 12"/>
</dbReference>
<keyword evidence="2" id="KW-1185">Reference proteome</keyword>
<accession>A0A0E0BRP3</accession>
<dbReference type="Gramene" id="OGLUM12G10640.1">
    <property type="protein sequence ID" value="OGLUM12G10640.1"/>
    <property type="gene ID" value="OGLUM12G10640"/>
</dbReference>
<reference evidence="1" key="1">
    <citation type="submission" date="2015-04" db="UniProtKB">
        <authorList>
            <consortium name="EnsemblPlants"/>
        </authorList>
    </citation>
    <scope>IDENTIFICATION</scope>
</reference>
<protein>
    <submittedName>
        <fullName evidence="1">Uncharacterized protein</fullName>
    </submittedName>
</protein>
<sequence length="66" mass="7423">MLSLGKTELSGSRKSFSLADLRKFAKPQVTLRTSRSVITICASEKWTSSELRGLIQKEQICSDFRT</sequence>
<name>A0A0E0BRP3_9ORYZ</name>
<dbReference type="AlphaFoldDB" id="A0A0E0BRP3"/>
<dbReference type="HOGENOM" id="CLU_2835293_0_0_1"/>
<organism evidence="1">
    <name type="scientific">Oryza glumipatula</name>
    <dbReference type="NCBI Taxonomy" id="40148"/>
    <lineage>
        <taxon>Eukaryota</taxon>
        <taxon>Viridiplantae</taxon>
        <taxon>Streptophyta</taxon>
        <taxon>Embryophyta</taxon>
        <taxon>Tracheophyta</taxon>
        <taxon>Spermatophyta</taxon>
        <taxon>Magnoliopsida</taxon>
        <taxon>Liliopsida</taxon>
        <taxon>Poales</taxon>
        <taxon>Poaceae</taxon>
        <taxon>BOP clade</taxon>
        <taxon>Oryzoideae</taxon>
        <taxon>Oryzeae</taxon>
        <taxon>Oryzinae</taxon>
        <taxon>Oryza</taxon>
    </lineage>
</organism>
<dbReference type="EnsemblPlants" id="OGLUM12G10640.1">
    <property type="protein sequence ID" value="OGLUM12G10640.1"/>
    <property type="gene ID" value="OGLUM12G10640"/>
</dbReference>